<evidence type="ECO:0000313" key="1">
    <source>
        <dbReference type="EMBL" id="VEL11667.1"/>
    </source>
</evidence>
<accession>A0A448WH81</accession>
<evidence type="ECO:0008006" key="3">
    <source>
        <dbReference type="Google" id="ProtNLM"/>
    </source>
</evidence>
<reference evidence="1" key="1">
    <citation type="submission" date="2018-11" db="EMBL/GenBank/DDBJ databases">
        <authorList>
            <consortium name="Pathogen Informatics"/>
        </authorList>
    </citation>
    <scope>NUCLEOTIDE SEQUENCE</scope>
</reference>
<sequence>MVKQVPLHFSVTGIRNPVHASSRQSEDSRRRPSESACLPVYFERGRNTLVTRLAVPCPRSSQDSWTRAGVALFLRPA</sequence>
<dbReference type="AlphaFoldDB" id="A0A448WH81"/>
<name>A0A448WH81_9PLAT</name>
<dbReference type="Proteomes" id="UP000784294">
    <property type="component" value="Unassembled WGS sequence"/>
</dbReference>
<evidence type="ECO:0000313" key="2">
    <source>
        <dbReference type="Proteomes" id="UP000784294"/>
    </source>
</evidence>
<dbReference type="Gene3D" id="3.10.490.20">
    <property type="match status" value="1"/>
</dbReference>
<gene>
    <name evidence="1" type="ORF">PXEA_LOCUS5107</name>
</gene>
<dbReference type="InterPro" id="IPR043160">
    <property type="entry name" value="Dynein_C_barrel"/>
</dbReference>
<organism evidence="1 2">
    <name type="scientific">Protopolystoma xenopodis</name>
    <dbReference type="NCBI Taxonomy" id="117903"/>
    <lineage>
        <taxon>Eukaryota</taxon>
        <taxon>Metazoa</taxon>
        <taxon>Spiralia</taxon>
        <taxon>Lophotrochozoa</taxon>
        <taxon>Platyhelminthes</taxon>
        <taxon>Monogenea</taxon>
        <taxon>Polyopisthocotylea</taxon>
        <taxon>Polystomatidea</taxon>
        <taxon>Polystomatidae</taxon>
        <taxon>Protopolystoma</taxon>
    </lineage>
</organism>
<proteinExistence type="predicted"/>
<dbReference type="EMBL" id="CAAALY010012474">
    <property type="protein sequence ID" value="VEL11667.1"/>
    <property type="molecule type" value="Genomic_DNA"/>
</dbReference>
<keyword evidence="2" id="KW-1185">Reference proteome</keyword>
<protein>
    <recommendedName>
        <fullName evidence="3">Dynein heavy chain C-terminal domain-containing protein</fullName>
    </recommendedName>
</protein>
<comment type="caution">
    <text evidence="1">The sequence shown here is derived from an EMBL/GenBank/DDBJ whole genome shotgun (WGS) entry which is preliminary data.</text>
</comment>